<dbReference type="RefSeq" id="XP_040712960.1">
    <property type="nucleotide sequence ID" value="XM_040862174.1"/>
</dbReference>
<dbReference type="EMBL" id="MCFJ01000011">
    <property type="protein sequence ID" value="ORY60733.1"/>
    <property type="molecule type" value="Genomic_DNA"/>
</dbReference>
<dbReference type="GeneID" id="63778386"/>
<evidence type="ECO:0000313" key="2">
    <source>
        <dbReference type="EMBL" id="ORY60733.1"/>
    </source>
</evidence>
<feature type="region of interest" description="Disordered" evidence="1">
    <location>
        <begin position="157"/>
        <end position="182"/>
    </location>
</feature>
<evidence type="ECO:0000313" key="3">
    <source>
        <dbReference type="Proteomes" id="UP000193689"/>
    </source>
</evidence>
<name>A0A1Y2DN56_9PEZI</name>
<sequence length="210" mass="22941">MWKVGRGLAMCPLPVCLWESENSTRMEASILPYICASGLPLHIGDVLGGMAVHALVLATYHLANSGILGETLFGMVACLVCLLTFRADPCTKVEVSIQEFLGHNQPDQCQHSPMDAAELGSSIPIEIINSWTPGAQLGWKAFMAVLQSNITQRSLGKVDNDRTADARISNTDHEDSDHENDRMQGCDSVIHYDEQPYGPRSFIATAKVWA</sequence>
<proteinExistence type="predicted"/>
<dbReference type="InParanoid" id="A0A1Y2DN56"/>
<dbReference type="AlphaFoldDB" id="A0A1Y2DN56"/>
<gene>
    <name evidence="2" type="ORF">BCR38DRAFT_45851</name>
</gene>
<protein>
    <submittedName>
        <fullName evidence="2">Uncharacterized protein</fullName>
    </submittedName>
</protein>
<organism evidence="2 3">
    <name type="scientific">Pseudomassariella vexata</name>
    <dbReference type="NCBI Taxonomy" id="1141098"/>
    <lineage>
        <taxon>Eukaryota</taxon>
        <taxon>Fungi</taxon>
        <taxon>Dikarya</taxon>
        <taxon>Ascomycota</taxon>
        <taxon>Pezizomycotina</taxon>
        <taxon>Sordariomycetes</taxon>
        <taxon>Xylariomycetidae</taxon>
        <taxon>Amphisphaeriales</taxon>
        <taxon>Pseudomassariaceae</taxon>
        <taxon>Pseudomassariella</taxon>
    </lineage>
</organism>
<dbReference type="STRING" id="1141098.A0A1Y2DN56"/>
<comment type="caution">
    <text evidence="2">The sequence shown here is derived from an EMBL/GenBank/DDBJ whole genome shotgun (WGS) entry which is preliminary data.</text>
</comment>
<reference evidence="2 3" key="1">
    <citation type="submission" date="2016-07" db="EMBL/GenBank/DDBJ databases">
        <title>Pervasive Adenine N6-methylation of Active Genes in Fungi.</title>
        <authorList>
            <consortium name="DOE Joint Genome Institute"/>
            <person name="Mondo S.J."/>
            <person name="Dannebaum R.O."/>
            <person name="Kuo R.C."/>
            <person name="Labutti K."/>
            <person name="Haridas S."/>
            <person name="Kuo A."/>
            <person name="Salamov A."/>
            <person name="Ahrendt S.R."/>
            <person name="Lipzen A."/>
            <person name="Sullivan W."/>
            <person name="Andreopoulos W.B."/>
            <person name="Clum A."/>
            <person name="Lindquist E."/>
            <person name="Daum C."/>
            <person name="Ramamoorthy G.K."/>
            <person name="Gryganskyi A."/>
            <person name="Culley D."/>
            <person name="Magnuson J.K."/>
            <person name="James T.Y."/>
            <person name="O'Malley M.A."/>
            <person name="Stajich J.E."/>
            <person name="Spatafora J.W."/>
            <person name="Visel A."/>
            <person name="Grigoriev I.V."/>
        </authorList>
    </citation>
    <scope>NUCLEOTIDE SEQUENCE [LARGE SCALE GENOMIC DNA]</scope>
    <source>
        <strain evidence="2 3">CBS 129021</strain>
    </source>
</reference>
<accession>A0A1Y2DN56</accession>
<evidence type="ECO:0000256" key="1">
    <source>
        <dbReference type="SAM" id="MobiDB-lite"/>
    </source>
</evidence>
<dbReference type="Proteomes" id="UP000193689">
    <property type="component" value="Unassembled WGS sequence"/>
</dbReference>
<dbReference type="OrthoDB" id="539213at2759"/>
<keyword evidence="3" id="KW-1185">Reference proteome</keyword>